<evidence type="ECO:0008006" key="5">
    <source>
        <dbReference type="Google" id="ProtNLM"/>
    </source>
</evidence>
<proteinExistence type="predicted"/>
<dbReference type="EMBL" id="JAKJXO020000022">
    <property type="protein sequence ID" value="KAL1592017.1"/>
    <property type="molecule type" value="Genomic_DNA"/>
</dbReference>
<evidence type="ECO:0000313" key="4">
    <source>
        <dbReference type="Proteomes" id="UP001521785"/>
    </source>
</evidence>
<evidence type="ECO:0000313" key="3">
    <source>
        <dbReference type="EMBL" id="KAL1592017.1"/>
    </source>
</evidence>
<feature type="chain" id="PRO_5046934020" description="Infection structure specific protein" evidence="2">
    <location>
        <begin position="18"/>
        <end position="261"/>
    </location>
</feature>
<evidence type="ECO:0000256" key="2">
    <source>
        <dbReference type="SAM" id="SignalP"/>
    </source>
</evidence>
<keyword evidence="2" id="KW-0732">Signal</keyword>
<feature type="region of interest" description="Disordered" evidence="1">
    <location>
        <begin position="189"/>
        <end position="210"/>
    </location>
</feature>
<name>A0ABR3QJL0_9PLEO</name>
<keyword evidence="4" id="KW-1185">Reference proteome</keyword>
<protein>
    <recommendedName>
        <fullName evidence="5">Infection structure specific protein</fullName>
    </recommendedName>
</protein>
<sequence>MAKTLFSVALLTTVALAAPRPDVEVVQVRQVEKRQESSVDLTDLIPTSIDLGDLSSLIPTDLASAIPTDLDLSSLIGGIATLIPSACLPPSDLATPPTPPADVESAILSYTDVCHEPSFTGDVGKHYTSYLSEASAWVESNGPAFSSWYSDFETACPYASAVPTGADDFSSLLASYSVTLPQCGSATATGAKQTGSASGSAAAKTSGAGSASGTGASGSAASSSASGTAQSANNTGAAPQQTAFAAVAGVVAGFAGVVAYL</sequence>
<organism evidence="3 4">
    <name type="scientific">Paraconiothyrium brasiliense</name>
    <dbReference type="NCBI Taxonomy" id="300254"/>
    <lineage>
        <taxon>Eukaryota</taxon>
        <taxon>Fungi</taxon>
        <taxon>Dikarya</taxon>
        <taxon>Ascomycota</taxon>
        <taxon>Pezizomycotina</taxon>
        <taxon>Dothideomycetes</taxon>
        <taxon>Pleosporomycetidae</taxon>
        <taxon>Pleosporales</taxon>
        <taxon>Massarineae</taxon>
        <taxon>Didymosphaeriaceae</taxon>
        <taxon>Paraconiothyrium</taxon>
    </lineage>
</organism>
<accession>A0ABR3QJL0</accession>
<feature type="signal peptide" evidence="2">
    <location>
        <begin position="1"/>
        <end position="17"/>
    </location>
</feature>
<evidence type="ECO:0000256" key="1">
    <source>
        <dbReference type="SAM" id="MobiDB-lite"/>
    </source>
</evidence>
<comment type="caution">
    <text evidence="3">The sequence shown here is derived from an EMBL/GenBank/DDBJ whole genome shotgun (WGS) entry which is preliminary data.</text>
</comment>
<dbReference type="Proteomes" id="UP001521785">
    <property type="component" value="Unassembled WGS sequence"/>
</dbReference>
<feature type="compositionally biased region" description="Low complexity" evidence="1">
    <location>
        <begin position="189"/>
        <end position="209"/>
    </location>
</feature>
<gene>
    <name evidence="3" type="ORF">SLS60_011609</name>
</gene>
<reference evidence="3 4" key="1">
    <citation type="submission" date="2024-02" db="EMBL/GenBank/DDBJ databases">
        <title>De novo assembly and annotation of 12 fungi associated with fruit tree decline syndrome in Ontario, Canada.</title>
        <authorList>
            <person name="Sulman M."/>
            <person name="Ellouze W."/>
            <person name="Ilyukhin E."/>
        </authorList>
    </citation>
    <scope>NUCLEOTIDE SEQUENCE [LARGE SCALE GENOMIC DNA]</scope>
    <source>
        <strain evidence="3 4">M42-189</strain>
    </source>
</reference>